<dbReference type="InterPro" id="IPR017853">
    <property type="entry name" value="GH"/>
</dbReference>
<feature type="region of interest" description="Disordered" evidence="1">
    <location>
        <begin position="552"/>
        <end position="589"/>
    </location>
</feature>
<dbReference type="PANTHER" id="PTHR42767">
    <property type="entry name" value="ENDO-BETA-1,6-GALACTANASE"/>
    <property type="match status" value="1"/>
</dbReference>
<feature type="domain" description="Dockerin" evidence="3">
    <location>
        <begin position="493"/>
        <end position="561"/>
    </location>
</feature>
<dbReference type="GO" id="GO:0000272">
    <property type="term" value="P:polysaccharide catabolic process"/>
    <property type="evidence" value="ECO:0007669"/>
    <property type="project" value="InterPro"/>
</dbReference>
<dbReference type="PROSITE" id="PS51766">
    <property type="entry name" value="DOCKERIN"/>
    <property type="match status" value="1"/>
</dbReference>
<dbReference type="Pfam" id="PF00404">
    <property type="entry name" value="Dockerin_1"/>
    <property type="match status" value="1"/>
</dbReference>
<dbReference type="STRING" id="246199.CUS_6968"/>
<evidence type="ECO:0000313" key="4">
    <source>
        <dbReference type="EMBL" id="EGC01125.1"/>
    </source>
</evidence>
<dbReference type="InterPro" id="IPR018247">
    <property type="entry name" value="EF_Hand_1_Ca_BS"/>
</dbReference>
<dbReference type="Proteomes" id="UP000004259">
    <property type="component" value="Unassembled WGS sequence"/>
</dbReference>
<evidence type="ECO:0000259" key="3">
    <source>
        <dbReference type="PROSITE" id="PS51766"/>
    </source>
</evidence>
<dbReference type="Pfam" id="PF14587">
    <property type="entry name" value="Glyco_hydr_30_2"/>
    <property type="match status" value="1"/>
</dbReference>
<dbReference type="InterPro" id="IPR039514">
    <property type="entry name" value="6GAL-like"/>
</dbReference>
<dbReference type="eggNOG" id="COG5520">
    <property type="taxonomic scope" value="Bacteria"/>
</dbReference>
<dbReference type="InterPro" id="IPR016134">
    <property type="entry name" value="Dockerin_dom"/>
</dbReference>
<organism evidence="4 5">
    <name type="scientific">Ruminococcus albus 8</name>
    <dbReference type="NCBI Taxonomy" id="246199"/>
    <lineage>
        <taxon>Bacteria</taxon>
        <taxon>Bacillati</taxon>
        <taxon>Bacillota</taxon>
        <taxon>Clostridia</taxon>
        <taxon>Eubacteriales</taxon>
        <taxon>Oscillospiraceae</taxon>
        <taxon>Ruminococcus</taxon>
    </lineage>
</organism>
<dbReference type="EMBL" id="ADKM02000134">
    <property type="protein sequence ID" value="EGC01125.1"/>
    <property type="molecule type" value="Genomic_DNA"/>
</dbReference>
<keyword evidence="2" id="KW-0732">Signal</keyword>
<comment type="caution">
    <text evidence="4">The sequence shown here is derived from an EMBL/GenBank/DDBJ whole genome shotgun (WGS) entry which is preliminary data.</text>
</comment>
<gene>
    <name evidence="4" type="ORF">CUS_6968</name>
</gene>
<dbReference type="eggNOG" id="COG4990">
    <property type="taxonomic scope" value="Bacteria"/>
</dbReference>
<dbReference type="SUPFAM" id="SSF51445">
    <property type="entry name" value="(Trans)glycosidases"/>
    <property type="match status" value="1"/>
</dbReference>
<evidence type="ECO:0000256" key="1">
    <source>
        <dbReference type="SAM" id="MobiDB-lite"/>
    </source>
</evidence>
<feature type="signal peptide" evidence="2">
    <location>
        <begin position="1"/>
        <end position="31"/>
    </location>
</feature>
<dbReference type="PANTHER" id="PTHR42767:SF1">
    <property type="entry name" value="ENDO-BETA-1,6-GALACTANASE-LIKE DOMAIN-CONTAINING PROTEIN"/>
    <property type="match status" value="1"/>
</dbReference>
<dbReference type="PROSITE" id="PS00018">
    <property type="entry name" value="EF_HAND_1"/>
    <property type="match status" value="2"/>
</dbReference>
<feature type="chain" id="PRO_5003243691" evidence="2">
    <location>
        <begin position="32"/>
        <end position="589"/>
    </location>
</feature>
<dbReference type="InterPro" id="IPR013780">
    <property type="entry name" value="Glyco_hydro_b"/>
</dbReference>
<dbReference type="Gene3D" id="1.10.1330.10">
    <property type="entry name" value="Dockerin domain"/>
    <property type="match status" value="1"/>
</dbReference>
<feature type="compositionally biased region" description="Acidic residues" evidence="1">
    <location>
        <begin position="570"/>
        <end position="581"/>
    </location>
</feature>
<dbReference type="SUPFAM" id="SSF63446">
    <property type="entry name" value="Type I dockerin domain"/>
    <property type="match status" value="1"/>
</dbReference>
<dbReference type="InterPro" id="IPR039743">
    <property type="entry name" value="6GAL/EXGAL"/>
</dbReference>
<evidence type="ECO:0000256" key="2">
    <source>
        <dbReference type="SAM" id="SignalP"/>
    </source>
</evidence>
<evidence type="ECO:0000313" key="5">
    <source>
        <dbReference type="Proteomes" id="UP000004259"/>
    </source>
</evidence>
<name>E9SHZ0_RUMAL</name>
<proteinExistence type="predicted"/>
<dbReference type="Gene3D" id="3.20.20.80">
    <property type="entry name" value="Glycosidases"/>
    <property type="match status" value="1"/>
</dbReference>
<sequence>MERYKMIAKKLISVMLTALLLTEQLPLSAGAAEREVITVSAENSFAVCEGWGTDLYRWGERLGRKNDICRQAADLLYGDDGLKMNIIRYNVGGGDSPEHNHFTDNDTVIPSWWNADLLDAEKLSYTLTARDTSQINALKKSAEAAGSSAKVELYSFSPPYFMTVSGCTAGAVYSGSDNIRNDCYDNYATYLAGIAAKLKTSGVNVNSIAPMYEPSSLHWKADSELQEGCHISQGKAQSKLILSLRTALNSKGLGTVQISAADEADMSAAAAGLNALDAKARQTVNKVNIHSTDTASAEQLISAADETPVRITEADGLYTAGENAGEMSSALGLGRQMIADLTRAEASAWVMYQAVTDSGSSLGLVHEKSDNSGLTLTQRYYAYGQFSRYLRAGQTFIKVNDDTIAAYDLRTGTLNIVALNCTAEEKPVKFTFDGFDILSSGEVAAVRTSGGLDSGEHWQMLESTPKLYKTGFSTELAPNSVTTFTVSGVMQKVSGIFGDINRDGAINVTDVSLAAAHVKTVKPLSAEKQLRADVNGDGSVNVTDISLISAQVKGKRRLEPAPRYSPDALLTEEEPTDELPTDAETSGGE</sequence>
<keyword evidence="5" id="KW-1185">Reference proteome</keyword>
<dbReference type="InterPro" id="IPR002105">
    <property type="entry name" value="Dockerin_1_rpt"/>
</dbReference>
<protein>
    <submittedName>
        <fullName evidence="4">Dockerin type I repeat protein</fullName>
    </submittedName>
</protein>
<dbReference type="AlphaFoldDB" id="E9SHZ0"/>
<dbReference type="Gene3D" id="2.60.40.1180">
    <property type="entry name" value="Golgi alpha-mannosidase II"/>
    <property type="match status" value="1"/>
</dbReference>
<dbReference type="InterPro" id="IPR036439">
    <property type="entry name" value="Dockerin_dom_sf"/>
</dbReference>
<accession>E9SHZ0</accession>
<reference evidence="4 5" key="1">
    <citation type="submission" date="2011-02" db="EMBL/GenBank/DDBJ databases">
        <authorList>
            <person name="Nelson K.E."/>
            <person name="Sutton G."/>
            <person name="Torralba M."/>
            <person name="Durkin S."/>
            <person name="Harkins D."/>
            <person name="Montgomery R."/>
            <person name="Ziemer C."/>
            <person name="Klaassens E."/>
            <person name="Ocuiv P."/>
            <person name="Morrison M."/>
        </authorList>
    </citation>
    <scope>NUCLEOTIDE SEQUENCE [LARGE SCALE GENOMIC DNA]</scope>
    <source>
        <strain evidence="4 5">8</strain>
    </source>
</reference>
<dbReference type="CDD" id="cd14256">
    <property type="entry name" value="Dockerin_I"/>
    <property type="match status" value="1"/>
</dbReference>
<dbReference type="GO" id="GO:0004553">
    <property type="term" value="F:hydrolase activity, hydrolyzing O-glycosyl compounds"/>
    <property type="evidence" value="ECO:0007669"/>
    <property type="project" value="InterPro"/>
</dbReference>